<dbReference type="STRING" id="1423781.FD06_GL000666"/>
<feature type="domain" description="Enoyl reductase (ER)" evidence="3">
    <location>
        <begin position="10"/>
        <end position="315"/>
    </location>
</feature>
<accession>A0A0R2ATA2</accession>
<dbReference type="InterPro" id="IPR036291">
    <property type="entry name" value="NAD(P)-bd_dom_sf"/>
</dbReference>
<evidence type="ECO:0000256" key="2">
    <source>
        <dbReference type="ARBA" id="ARBA00023002"/>
    </source>
</evidence>
<proteinExistence type="predicted"/>
<dbReference type="Gene3D" id="3.40.50.720">
    <property type="entry name" value="NAD(P)-binding Rossmann-like Domain"/>
    <property type="match status" value="1"/>
</dbReference>
<dbReference type="PATRIC" id="fig|1423781.4.peg.680"/>
<evidence type="ECO:0000259" key="3">
    <source>
        <dbReference type="SMART" id="SM00829"/>
    </source>
</evidence>
<dbReference type="OrthoDB" id="9792162at2"/>
<reference evidence="4 5" key="1">
    <citation type="journal article" date="2015" name="Genome Announc.">
        <title>Expanding the biotechnology potential of lactobacilli through comparative genomics of 213 strains and associated genera.</title>
        <authorList>
            <person name="Sun Z."/>
            <person name="Harris H.M."/>
            <person name="McCann A."/>
            <person name="Guo C."/>
            <person name="Argimon S."/>
            <person name="Zhang W."/>
            <person name="Yang X."/>
            <person name="Jeffery I.B."/>
            <person name="Cooney J.C."/>
            <person name="Kagawa T.F."/>
            <person name="Liu W."/>
            <person name="Song Y."/>
            <person name="Salvetti E."/>
            <person name="Wrobel A."/>
            <person name="Rasinkangas P."/>
            <person name="Parkhill J."/>
            <person name="Rea M.C."/>
            <person name="O'Sullivan O."/>
            <person name="Ritari J."/>
            <person name="Douillard F.P."/>
            <person name="Paul Ross R."/>
            <person name="Yang R."/>
            <person name="Briner A.E."/>
            <person name="Felis G.E."/>
            <person name="de Vos W.M."/>
            <person name="Barrangou R."/>
            <person name="Klaenhammer T.R."/>
            <person name="Caufield P.W."/>
            <person name="Cui Y."/>
            <person name="Zhang H."/>
            <person name="O'Toole P.W."/>
        </authorList>
    </citation>
    <scope>NUCLEOTIDE SEQUENCE [LARGE SCALE GENOMIC DNA]</scope>
    <source>
        <strain evidence="4 5">DSM 23829</strain>
    </source>
</reference>
<evidence type="ECO:0000313" key="4">
    <source>
        <dbReference type="EMBL" id="KRM67515.1"/>
    </source>
</evidence>
<gene>
    <name evidence="4" type="ORF">FD06_GL000666</name>
</gene>
<protein>
    <submittedName>
        <fullName evidence="4">NADPH quinone reductase related Zn-dependent oxidoreductase</fullName>
    </submittedName>
</protein>
<dbReference type="RefSeq" id="WP_054658127.1">
    <property type="nucleotide sequence ID" value="NZ_AYYQ01000036.1"/>
</dbReference>
<organism evidence="4 5">
    <name type="scientific">Apilactobacillus ozensis DSM 23829 = JCM 17196</name>
    <dbReference type="NCBI Taxonomy" id="1423781"/>
    <lineage>
        <taxon>Bacteria</taxon>
        <taxon>Bacillati</taxon>
        <taxon>Bacillota</taxon>
        <taxon>Bacilli</taxon>
        <taxon>Lactobacillales</taxon>
        <taxon>Lactobacillaceae</taxon>
        <taxon>Apilactobacillus</taxon>
    </lineage>
</organism>
<dbReference type="PANTHER" id="PTHR48106">
    <property type="entry name" value="QUINONE OXIDOREDUCTASE PIG3-RELATED"/>
    <property type="match status" value="1"/>
</dbReference>
<name>A0A0R2ATA2_9LACO</name>
<keyword evidence="1" id="KW-0521">NADP</keyword>
<dbReference type="Pfam" id="PF08240">
    <property type="entry name" value="ADH_N"/>
    <property type="match status" value="1"/>
</dbReference>
<dbReference type="GO" id="GO:0070402">
    <property type="term" value="F:NADPH binding"/>
    <property type="evidence" value="ECO:0007669"/>
    <property type="project" value="TreeGrafter"/>
</dbReference>
<dbReference type="Gene3D" id="3.90.180.10">
    <property type="entry name" value="Medium-chain alcohol dehydrogenases, catalytic domain"/>
    <property type="match status" value="1"/>
</dbReference>
<dbReference type="InterPro" id="IPR011032">
    <property type="entry name" value="GroES-like_sf"/>
</dbReference>
<keyword evidence="2" id="KW-0560">Oxidoreductase</keyword>
<dbReference type="PANTHER" id="PTHR48106:SF18">
    <property type="entry name" value="QUINONE OXIDOREDUCTASE PIG3"/>
    <property type="match status" value="1"/>
</dbReference>
<keyword evidence="5" id="KW-1185">Reference proteome</keyword>
<dbReference type="Proteomes" id="UP000052012">
    <property type="component" value="Unassembled WGS sequence"/>
</dbReference>
<dbReference type="AlphaFoldDB" id="A0A0R2ATA2"/>
<sequence length="318" mass="35426">MKAVVVNKPGCSDVLELKDVPIPKIKKGWSIIKVKGFGINRSEIFTREGKSPSVSFPIILGIEVAGIIYKTTDELSLPVGKKVISIMGEMGREFNGSYAQYVLIPNNQIYTIKTKLNWEDLSAVPETYYTAYGSLKSLNLQNGDNLLIRGGTSGVGVAAINLAKSSSKLINITATTRFMKKRELLIGSGAKKVVLDHNYQLQTKNKYDKILDLIGPKTIFDSFIHLDKKGILSQTGELGNQWNIERFDPIFDIPNDKYLTSFYSGDVDTNLLQGMFDFIDEHSVSVKPNKVFKLNQIKEAHDYLSSKKSFGKVVISFL</sequence>
<dbReference type="SUPFAM" id="SSF51735">
    <property type="entry name" value="NAD(P)-binding Rossmann-fold domains"/>
    <property type="match status" value="1"/>
</dbReference>
<evidence type="ECO:0000313" key="5">
    <source>
        <dbReference type="Proteomes" id="UP000052012"/>
    </source>
</evidence>
<dbReference type="InterPro" id="IPR020843">
    <property type="entry name" value="ER"/>
</dbReference>
<dbReference type="InterPro" id="IPR013154">
    <property type="entry name" value="ADH-like_N"/>
</dbReference>
<dbReference type="GO" id="GO:0016651">
    <property type="term" value="F:oxidoreductase activity, acting on NAD(P)H"/>
    <property type="evidence" value="ECO:0007669"/>
    <property type="project" value="TreeGrafter"/>
</dbReference>
<dbReference type="EMBL" id="AYYQ01000036">
    <property type="protein sequence ID" value="KRM67515.1"/>
    <property type="molecule type" value="Genomic_DNA"/>
</dbReference>
<evidence type="ECO:0000256" key="1">
    <source>
        <dbReference type="ARBA" id="ARBA00022857"/>
    </source>
</evidence>
<dbReference type="SMART" id="SM00829">
    <property type="entry name" value="PKS_ER"/>
    <property type="match status" value="1"/>
</dbReference>
<comment type="caution">
    <text evidence="4">The sequence shown here is derived from an EMBL/GenBank/DDBJ whole genome shotgun (WGS) entry which is preliminary data.</text>
</comment>
<dbReference type="Pfam" id="PF13602">
    <property type="entry name" value="ADH_zinc_N_2"/>
    <property type="match status" value="1"/>
</dbReference>
<dbReference type="SUPFAM" id="SSF50129">
    <property type="entry name" value="GroES-like"/>
    <property type="match status" value="1"/>
</dbReference>